<dbReference type="SMART" id="SM00448">
    <property type="entry name" value="REC"/>
    <property type="match status" value="1"/>
</dbReference>
<reference evidence="6 7" key="2">
    <citation type="submission" date="2019-09" db="EMBL/GenBank/DDBJ databases">
        <authorList>
            <person name="Jin C."/>
        </authorList>
    </citation>
    <scope>NUCLEOTIDE SEQUENCE [LARGE SCALE GENOMIC DNA]</scope>
    <source>
        <strain evidence="6 7">BN140002</strain>
    </source>
</reference>
<dbReference type="GO" id="GO:0006355">
    <property type="term" value="P:regulation of DNA-templated transcription"/>
    <property type="evidence" value="ECO:0007669"/>
    <property type="project" value="TreeGrafter"/>
</dbReference>
<proteinExistence type="predicted"/>
<dbReference type="EMBL" id="VUOA01000024">
    <property type="protein sequence ID" value="KAA2236668.1"/>
    <property type="molecule type" value="Genomic_DNA"/>
</dbReference>
<dbReference type="GO" id="GO:0000976">
    <property type="term" value="F:transcription cis-regulatory region binding"/>
    <property type="evidence" value="ECO:0007669"/>
    <property type="project" value="TreeGrafter"/>
</dbReference>
<evidence type="ECO:0000259" key="5">
    <source>
        <dbReference type="PROSITE" id="PS50110"/>
    </source>
</evidence>
<feature type="domain" description="Response regulatory" evidence="5">
    <location>
        <begin position="37"/>
        <end position="144"/>
    </location>
</feature>
<protein>
    <submittedName>
        <fullName evidence="6">Response regulator</fullName>
    </submittedName>
</protein>
<dbReference type="GO" id="GO:0032993">
    <property type="term" value="C:protein-DNA complex"/>
    <property type="evidence" value="ECO:0007669"/>
    <property type="project" value="TreeGrafter"/>
</dbReference>
<dbReference type="OrthoDB" id="582170at2"/>
<dbReference type="InterPro" id="IPR011006">
    <property type="entry name" value="CheY-like_superfamily"/>
</dbReference>
<feature type="modified residue" description="4-aspartylphosphate" evidence="4">
    <location>
        <position position="86"/>
    </location>
</feature>
<dbReference type="PANTHER" id="PTHR48111:SF40">
    <property type="entry name" value="PHOSPHATE REGULON TRANSCRIPTIONAL REGULATORY PROTEIN PHOB"/>
    <property type="match status" value="1"/>
</dbReference>
<gene>
    <name evidence="6" type="ORF">F0L46_13615</name>
</gene>
<dbReference type="SUPFAM" id="SSF52172">
    <property type="entry name" value="CheY-like"/>
    <property type="match status" value="1"/>
</dbReference>
<sequence>MIAPLASNGAAVLGVDPAARPMVRDGCVRGRAGMAKRVLIVEDDPLIAFDLQAIVEDAGHEVVSVCASRRDGLAELGRGIDFALLDVDLTDGKSFPVAQALRAQCIPFVFVSGSLRSELPAELGAVPFIAKPYAEAAIVRALPA</sequence>
<dbReference type="InterPro" id="IPR039420">
    <property type="entry name" value="WalR-like"/>
</dbReference>
<dbReference type="AlphaFoldDB" id="A0A5B2VD67"/>
<organism evidence="6 7">
    <name type="scientific">Salinarimonas soli</name>
    <dbReference type="NCBI Taxonomy" id="1638099"/>
    <lineage>
        <taxon>Bacteria</taxon>
        <taxon>Pseudomonadati</taxon>
        <taxon>Pseudomonadota</taxon>
        <taxon>Alphaproteobacteria</taxon>
        <taxon>Hyphomicrobiales</taxon>
        <taxon>Salinarimonadaceae</taxon>
        <taxon>Salinarimonas</taxon>
    </lineage>
</organism>
<dbReference type="Pfam" id="PF00072">
    <property type="entry name" value="Response_reg"/>
    <property type="match status" value="1"/>
</dbReference>
<evidence type="ECO:0000256" key="2">
    <source>
        <dbReference type="ARBA" id="ARBA00023012"/>
    </source>
</evidence>
<name>A0A5B2VD67_9HYPH</name>
<keyword evidence="3" id="KW-0238">DNA-binding</keyword>
<comment type="caution">
    <text evidence="6">The sequence shown here is derived from an EMBL/GenBank/DDBJ whole genome shotgun (WGS) entry which is preliminary data.</text>
</comment>
<keyword evidence="1 4" id="KW-0597">Phosphoprotein</keyword>
<dbReference type="Gene3D" id="3.40.50.2300">
    <property type="match status" value="1"/>
</dbReference>
<keyword evidence="7" id="KW-1185">Reference proteome</keyword>
<accession>A0A5B2VD67</accession>
<dbReference type="GO" id="GO:0005829">
    <property type="term" value="C:cytosol"/>
    <property type="evidence" value="ECO:0007669"/>
    <property type="project" value="TreeGrafter"/>
</dbReference>
<dbReference type="Proteomes" id="UP000323142">
    <property type="component" value="Unassembled WGS sequence"/>
</dbReference>
<evidence type="ECO:0000313" key="7">
    <source>
        <dbReference type="Proteomes" id="UP000323142"/>
    </source>
</evidence>
<dbReference type="GO" id="GO:0000156">
    <property type="term" value="F:phosphorelay response regulator activity"/>
    <property type="evidence" value="ECO:0007669"/>
    <property type="project" value="TreeGrafter"/>
</dbReference>
<evidence type="ECO:0000313" key="6">
    <source>
        <dbReference type="EMBL" id="KAA2236668.1"/>
    </source>
</evidence>
<dbReference type="InterPro" id="IPR001789">
    <property type="entry name" value="Sig_transdc_resp-reg_receiver"/>
</dbReference>
<reference evidence="6 7" key="1">
    <citation type="submission" date="2019-09" db="EMBL/GenBank/DDBJ databases">
        <title>Salinarimonas rosea gen. nov., sp. nov., a new member of the a-2 subgroup of the Proteobacteria.</title>
        <authorList>
            <person name="Liu J."/>
        </authorList>
    </citation>
    <scope>NUCLEOTIDE SEQUENCE [LARGE SCALE GENOMIC DNA]</scope>
    <source>
        <strain evidence="6 7">BN140002</strain>
    </source>
</reference>
<dbReference type="PROSITE" id="PS50110">
    <property type="entry name" value="RESPONSE_REGULATORY"/>
    <property type="match status" value="1"/>
</dbReference>
<dbReference type="PANTHER" id="PTHR48111">
    <property type="entry name" value="REGULATOR OF RPOS"/>
    <property type="match status" value="1"/>
</dbReference>
<keyword evidence="2" id="KW-0902">Two-component regulatory system</keyword>
<evidence type="ECO:0000256" key="3">
    <source>
        <dbReference type="ARBA" id="ARBA00023125"/>
    </source>
</evidence>
<evidence type="ECO:0000256" key="4">
    <source>
        <dbReference type="PROSITE-ProRule" id="PRU00169"/>
    </source>
</evidence>
<evidence type="ECO:0000256" key="1">
    <source>
        <dbReference type="ARBA" id="ARBA00022553"/>
    </source>
</evidence>